<reference evidence="1 2" key="1">
    <citation type="journal article" date="2014" name="Nat. Commun.">
        <title>Molecular traces of alternative social organization in a termite genome.</title>
        <authorList>
            <person name="Terrapon N."/>
            <person name="Li C."/>
            <person name="Robertson H.M."/>
            <person name="Ji L."/>
            <person name="Meng X."/>
            <person name="Booth W."/>
            <person name="Chen Z."/>
            <person name="Childers C.P."/>
            <person name="Glastad K.M."/>
            <person name="Gokhale K."/>
            <person name="Gowin J."/>
            <person name="Gronenberg W."/>
            <person name="Hermansen R.A."/>
            <person name="Hu H."/>
            <person name="Hunt B.G."/>
            <person name="Huylmans A.K."/>
            <person name="Khalil S.M."/>
            <person name="Mitchell R.D."/>
            <person name="Munoz-Torres M.C."/>
            <person name="Mustard J.A."/>
            <person name="Pan H."/>
            <person name="Reese J.T."/>
            <person name="Scharf M.E."/>
            <person name="Sun F."/>
            <person name="Vogel H."/>
            <person name="Xiao J."/>
            <person name="Yang W."/>
            <person name="Yang Z."/>
            <person name="Yang Z."/>
            <person name="Zhou J."/>
            <person name="Zhu J."/>
            <person name="Brent C.S."/>
            <person name="Elsik C.G."/>
            <person name="Goodisman M.A."/>
            <person name="Liberles D.A."/>
            <person name="Roe R.M."/>
            <person name="Vargo E.L."/>
            <person name="Vilcinskas A."/>
            <person name="Wang J."/>
            <person name="Bornberg-Bauer E."/>
            <person name="Korb J."/>
            <person name="Zhang G."/>
            <person name="Liebig J."/>
        </authorList>
    </citation>
    <scope>NUCLEOTIDE SEQUENCE [LARGE SCALE GENOMIC DNA]</scope>
    <source>
        <tissue evidence="1">Whole organism</tissue>
    </source>
</reference>
<gene>
    <name evidence="1" type="ORF">L798_01545</name>
</gene>
<name>A0A067QVV2_ZOONE</name>
<dbReference type="InParanoid" id="A0A067QVV2"/>
<proteinExistence type="predicted"/>
<organism evidence="1 2">
    <name type="scientific">Zootermopsis nevadensis</name>
    <name type="common">Dampwood termite</name>
    <dbReference type="NCBI Taxonomy" id="136037"/>
    <lineage>
        <taxon>Eukaryota</taxon>
        <taxon>Metazoa</taxon>
        <taxon>Ecdysozoa</taxon>
        <taxon>Arthropoda</taxon>
        <taxon>Hexapoda</taxon>
        <taxon>Insecta</taxon>
        <taxon>Pterygota</taxon>
        <taxon>Neoptera</taxon>
        <taxon>Polyneoptera</taxon>
        <taxon>Dictyoptera</taxon>
        <taxon>Blattodea</taxon>
        <taxon>Blattoidea</taxon>
        <taxon>Termitoidae</taxon>
        <taxon>Termopsidae</taxon>
        <taxon>Zootermopsis</taxon>
    </lineage>
</organism>
<dbReference type="Proteomes" id="UP000027135">
    <property type="component" value="Unassembled WGS sequence"/>
</dbReference>
<dbReference type="AlphaFoldDB" id="A0A067QVV2"/>
<protein>
    <submittedName>
        <fullName evidence="1">Uncharacterized protein</fullName>
    </submittedName>
</protein>
<evidence type="ECO:0000313" key="1">
    <source>
        <dbReference type="EMBL" id="KDR08643.1"/>
    </source>
</evidence>
<accession>A0A067QVV2</accession>
<evidence type="ECO:0000313" key="2">
    <source>
        <dbReference type="Proteomes" id="UP000027135"/>
    </source>
</evidence>
<keyword evidence="2" id="KW-1185">Reference proteome</keyword>
<dbReference type="EMBL" id="KK853313">
    <property type="protein sequence ID" value="KDR08643.1"/>
    <property type="molecule type" value="Genomic_DNA"/>
</dbReference>
<sequence length="104" mass="11953">MVIRHLFTPLGLYHPGLFPEYLHPGVKPHALLLLHPGLCPPGMIPWSWPNLDSLTLVICESMGQETLLKEDNIRYSIIRYFYDHLSSPSLLRNLYNVSLPEFPT</sequence>